<proteinExistence type="predicted"/>
<gene>
    <name evidence="1" type="ORF">GBAR_LOCUS26858</name>
</gene>
<keyword evidence="2" id="KW-1185">Reference proteome</keyword>
<organism evidence="1 2">
    <name type="scientific">Geodia barretti</name>
    <name type="common">Barrett's horny sponge</name>
    <dbReference type="NCBI Taxonomy" id="519541"/>
    <lineage>
        <taxon>Eukaryota</taxon>
        <taxon>Metazoa</taxon>
        <taxon>Porifera</taxon>
        <taxon>Demospongiae</taxon>
        <taxon>Heteroscleromorpha</taxon>
        <taxon>Tetractinellida</taxon>
        <taxon>Astrophorina</taxon>
        <taxon>Geodiidae</taxon>
        <taxon>Geodia</taxon>
    </lineage>
</organism>
<name>A0AA35TIL4_GEOBA</name>
<sequence>MGVVRQQIYLQTTVILSVLATTNGRYLSLMRMNSIRELQNYRNFHQFSD</sequence>
<comment type="caution">
    <text evidence="1">The sequence shown here is derived from an EMBL/GenBank/DDBJ whole genome shotgun (WGS) entry which is preliminary data.</text>
</comment>
<evidence type="ECO:0000313" key="2">
    <source>
        <dbReference type="Proteomes" id="UP001174909"/>
    </source>
</evidence>
<dbReference type="EMBL" id="CASHTH010003745">
    <property type="protein sequence ID" value="CAI8048733.1"/>
    <property type="molecule type" value="Genomic_DNA"/>
</dbReference>
<evidence type="ECO:0000313" key="1">
    <source>
        <dbReference type="EMBL" id="CAI8048733.1"/>
    </source>
</evidence>
<accession>A0AA35TIL4</accession>
<reference evidence="1" key="1">
    <citation type="submission" date="2023-03" db="EMBL/GenBank/DDBJ databases">
        <authorList>
            <person name="Steffen K."/>
            <person name="Cardenas P."/>
        </authorList>
    </citation>
    <scope>NUCLEOTIDE SEQUENCE</scope>
</reference>
<dbReference type="Proteomes" id="UP001174909">
    <property type="component" value="Unassembled WGS sequence"/>
</dbReference>
<protein>
    <submittedName>
        <fullName evidence="1">Uncharacterized protein</fullName>
    </submittedName>
</protein>
<dbReference type="AlphaFoldDB" id="A0AA35TIL4"/>